<reference evidence="2 3" key="1">
    <citation type="submission" date="2020-08" db="EMBL/GenBank/DDBJ databases">
        <title>Genome sequence of Sphingomonas lutea KCTC 23642T.</title>
        <authorList>
            <person name="Hyun D.-W."/>
            <person name="Bae J.-W."/>
        </authorList>
    </citation>
    <scope>NUCLEOTIDE SEQUENCE [LARGE SCALE GENOMIC DNA]</scope>
    <source>
        <strain evidence="2 3">KCTC 23642</strain>
    </source>
</reference>
<sequence length="118" mass="12507">MRYLVPAVILLLSACATAPETETPMPTLPVTPSTHVYSSVLGLTSAELIAQLGSPALQVREGVGLKMQFRRPQCIFDAYLYPPPSGQGVTRVAHSDARLPSGADTDQAACISAIRATR</sequence>
<feature type="signal peptide" evidence="1">
    <location>
        <begin position="1"/>
        <end position="18"/>
    </location>
</feature>
<dbReference type="EMBL" id="CP060718">
    <property type="protein sequence ID" value="QNN67793.1"/>
    <property type="molecule type" value="Genomic_DNA"/>
</dbReference>
<evidence type="ECO:0000313" key="3">
    <source>
        <dbReference type="Proteomes" id="UP000515971"/>
    </source>
</evidence>
<keyword evidence="1" id="KW-0732">Signal</keyword>
<keyword evidence="3" id="KW-1185">Reference proteome</keyword>
<dbReference type="AlphaFoldDB" id="A0A7G9SIW8"/>
<dbReference type="RefSeq" id="WP_187538687.1">
    <property type="nucleotide sequence ID" value="NZ_BAABJT010000001.1"/>
</dbReference>
<evidence type="ECO:0000256" key="1">
    <source>
        <dbReference type="SAM" id="SignalP"/>
    </source>
</evidence>
<organism evidence="2 3">
    <name type="scientific">Sphingomonas lutea</name>
    <dbReference type="NCBI Taxonomy" id="1045317"/>
    <lineage>
        <taxon>Bacteria</taxon>
        <taxon>Pseudomonadati</taxon>
        <taxon>Pseudomonadota</taxon>
        <taxon>Alphaproteobacteria</taxon>
        <taxon>Sphingomonadales</taxon>
        <taxon>Sphingomonadaceae</taxon>
        <taxon>Sphingomonas</taxon>
    </lineage>
</organism>
<dbReference type="KEGG" id="slut:H9L13_02345"/>
<dbReference type="Proteomes" id="UP000515971">
    <property type="component" value="Chromosome"/>
</dbReference>
<feature type="chain" id="PRO_5028896305" evidence="1">
    <location>
        <begin position="19"/>
        <end position="118"/>
    </location>
</feature>
<accession>A0A7G9SIW8</accession>
<evidence type="ECO:0000313" key="2">
    <source>
        <dbReference type="EMBL" id="QNN67793.1"/>
    </source>
</evidence>
<dbReference type="PROSITE" id="PS51257">
    <property type="entry name" value="PROKAR_LIPOPROTEIN"/>
    <property type="match status" value="1"/>
</dbReference>
<gene>
    <name evidence="2" type="ORF">H9L13_02345</name>
</gene>
<protein>
    <submittedName>
        <fullName evidence="2">Uncharacterized protein</fullName>
    </submittedName>
</protein>
<proteinExistence type="predicted"/>
<name>A0A7G9SIW8_9SPHN</name>